<dbReference type="Pfam" id="PF13560">
    <property type="entry name" value="HTH_31"/>
    <property type="match status" value="1"/>
</dbReference>
<dbReference type="Proteomes" id="UP001596174">
    <property type="component" value="Unassembled WGS sequence"/>
</dbReference>
<dbReference type="InterPro" id="IPR010982">
    <property type="entry name" value="Lambda_DNA-bd_dom_sf"/>
</dbReference>
<dbReference type="InterPro" id="IPR041413">
    <property type="entry name" value="MLTR_LBD"/>
</dbReference>
<dbReference type="InterPro" id="IPR001387">
    <property type="entry name" value="Cro/C1-type_HTH"/>
</dbReference>
<sequence length="294" mass="32974">MSTAPAVRPALELVGSPDDGRRRELAAFLRSRRERIAPEQVGLPNLGRRRTPGLRREEVAQLAAVGVTWYTWLEQGRDISVSVQVLDAIARALLLDASERSHLFALAGSVDPAPPQQCPTVTPVVRVVIDQLSPMPAVALNARFDILAYNATYRLLVDDLDAVPAEERNIMWLAFTHPSWRTALPDWNDAARTMVAKFRAAMADHVAEPVWKAQLKRLQLASPEFAELWQQHDVTVATEGQKRFLNPRVGLLHFEFTNLWLAPRQGSRVISYAPADEETRTRLAELERLATRPD</sequence>
<dbReference type="PANTHER" id="PTHR35010">
    <property type="entry name" value="BLL4672 PROTEIN-RELATED"/>
    <property type="match status" value="1"/>
</dbReference>
<keyword evidence="3" id="KW-1185">Reference proteome</keyword>
<name>A0ABW1G8H1_9ACTN</name>
<feature type="domain" description="HTH cro/C1-type" evidence="1">
    <location>
        <begin position="28"/>
        <end position="100"/>
    </location>
</feature>
<reference evidence="3" key="1">
    <citation type="journal article" date="2019" name="Int. J. Syst. Evol. Microbiol.">
        <title>The Global Catalogue of Microorganisms (GCM) 10K type strain sequencing project: providing services to taxonomists for standard genome sequencing and annotation.</title>
        <authorList>
            <consortium name="The Broad Institute Genomics Platform"/>
            <consortium name="The Broad Institute Genome Sequencing Center for Infectious Disease"/>
            <person name="Wu L."/>
            <person name="Ma J."/>
        </authorList>
    </citation>
    <scope>NUCLEOTIDE SEQUENCE [LARGE SCALE GENOMIC DNA]</scope>
    <source>
        <strain evidence="3">JCM 4816</strain>
    </source>
</reference>
<dbReference type="SMART" id="SM00530">
    <property type="entry name" value="HTH_XRE"/>
    <property type="match status" value="1"/>
</dbReference>
<evidence type="ECO:0000313" key="2">
    <source>
        <dbReference type="EMBL" id="MFC5910313.1"/>
    </source>
</evidence>
<evidence type="ECO:0000313" key="3">
    <source>
        <dbReference type="Proteomes" id="UP001596174"/>
    </source>
</evidence>
<comment type="caution">
    <text evidence="2">The sequence shown here is derived from an EMBL/GenBank/DDBJ whole genome shotgun (WGS) entry which is preliminary data.</text>
</comment>
<dbReference type="RefSeq" id="WP_380587256.1">
    <property type="nucleotide sequence ID" value="NZ_JBHSQJ010000108.1"/>
</dbReference>
<dbReference type="PANTHER" id="PTHR35010:SF2">
    <property type="entry name" value="BLL4672 PROTEIN"/>
    <property type="match status" value="1"/>
</dbReference>
<evidence type="ECO:0000259" key="1">
    <source>
        <dbReference type="SMART" id="SM00530"/>
    </source>
</evidence>
<dbReference type="Gene3D" id="3.30.450.180">
    <property type="match status" value="1"/>
</dbReference>
<dbReference type="Gene3D" id="1.10.260.40">
    <property type="entry name" value="lambda repressor-like DNA-binding domains"/>
    <property type="match status" value="1"/>
</dbReference>
<dbReference type="EMBL" id="JBHSQJ010000108">
    <property type="protein sequence ID" value="MFC5910313.1"/>
    <property type="molecule type" value="Genomic_DNA"/>
</dbReference>
<gene>
    <name evidence="2" type="ORF">ACFP3V_24210</name>
</gene>
<organism evidence="2 3">
    <name type="scientific">Streptacidiphilus monticola</name>
    <dbReference type="NCBI Taxonomy" id="2161674"/>
    <lineage>
        <taxon>Bacteria</taxon>
        <taxon>Bacillati</taxon>
        <taxon>Actinomycetota</taxon>
        <taxon>Actinomycetes</taxon>
        <taxon>Kitasatosporales</taxon>
        <taxon>Streptomycetaceae</taxon>
        <taxon>Streptacidiphilus</taxon>
    </lineage>
</organism>
<protein>
    <submittedName>
        <fullName evidence="2">Helix-turn-helix transcriptional regulator</fullName>
    </submittedName>
</protein>
<proteinExistence type="predicted"/>
<dbReference type="Pfam" id="PF17765">
    <property type="entry name" value="MLTR_LBD"/>
    <property type="match status" value="1"/>
</dbReference>
<accession>A0ABW1G8H1</accession>
<dbReference type="CDD" id="cd00093">
    <property type="entry name" value="HTH_XRE"/>
    <property type="match status" value="1"/>
</dbReference>